<feature type="compositionally biased region" description="Gly residues" evidence="1">
    <location>
        <begin position="321"/>
        <end position="336"/>
    </location>
</feature>
<feature type="compositionally biased region" description="Pro residues" evidence="1">
    <location>
        <begin position="123"/>
        <end position="139"/>
    </location>
</feature>
<evidence type="ECO:0000313" key="4">
    <source>
        <dbReference type="Proteomes" id="UP000041254"/>
    </source>
</evidence>
<evidence type="ECO:0000259" key="2">
    <source>
        <dbReference type="PROSITE" id="PS50020"/>
    </source>
</evidence>
<dbReference type="InterPro" id="IPR036020">
    <property type="entry name" value="WW_dom_sf"/>
</dbReference>
<dbReference type="Gene3D" id="2.20.70.10">
    <property type="match status" value="1"/>
</dbReference>
<feature type="compositionally biased region" description="Polar residues" evidence="1">
    <location>
        <begin position="379"/>
        <end position="388"/>
    </location>
</feature>
<dbReference type="InterPro" id="IPR001202">
    <property type="entry name" value="WW_dom"/>
</dbReference>
<dbReference type="InParanoid" id="A0A0G4F6W8"/>
<dbReference type="Proteomes" id="UP000041254">
    <property type="component" value="Unassembled WGS sequence"/>
</dbReference>
<feature type="domain" description="WW" evidence="2">
    <location>
        <begin position="7"/>
        <end position="34"/>
    </location>
</feature>
<feature type="region of interest" description="Disordered" evidence="1">
    <location>
        <begin position="99"/>
        <end position="225"/>
    </location>
</feature>
<protein>
    <recommendedName>
        <fullName evidence="2">WW domain-containing protein</fullName>
    </recommendedName>
</protein>
<reference evidence="3 4" key="1">
    <citation type="submission" date="2014-11" db="EMBL/GenBank/DDBJ databases">
        <authorList>
            <person name="Zhu J."/>
            <person name="Qi W."/>
            <person name="Song R."/>
        </authorList>
    </citation>
    <scope>NUCLEOTIDE SEQUENCE [LARGE SCALE GENOMIC DNA]</scope>
</reference>
<name>A0A0G4F6W8_VITBC</name>
<dbReference type="AlphaFoldDB" id="A0A0G4F6W8"/>
<dbReference type="VEuPathDB" id="CryptoDB:Vbra_3054"/>
<sequence length="409" mass="44136">MFSEDTWIRCYDEEGRPYYLNPSQDKASWTRPGEQFSECYDKKGNVFWINSGGKTYVTKPSTSFDEGEWREIVETTEDGESRSYVYNETTRAAIWDYHAPPSTEASPSSLPDDANVPHSPEHTSPPMPHSPPVSLPPVTPHADTQSEAKAPTAHDSKEPPPEPPVGAQAVGESSESAGDPPVPVEPPRRPVLKATETQTDIDIESEGTSADEEMPTGMGEARRAGGVGKWVARYLRQLTGAASSLLARGVHSLMSPFTLIYGIVTHQHPSPALPLYVPHPAPGDPPDPPIANHWAQATRHAAQSLSPPLVTPPRAETDAGKGTGGDDCGEQDAGGQGEEEDIKMEPPSTADEMAKQQEAAAAEDDPIEGHDDSDDDAKNSPNYQTPNRPCSWFFQPGTPVSVLSDECDI</sequence>
<dbReference type="SUPFAM" id="SSF51045">
    <property type="entry name" value="WW domain"/>
    <property type="match status" value="1"/>
</dbReference>
<proteinExistence type="predicted"/>
<feature type="region of interest" description="Disordered" evidence="1">
    <location>
        <begin position="281"/>
        <end position="409"/>
    </location>
</feature>
<dbReference type="PROSITE" id="PS50020">
    <property type="entry name" value="WW_DOMAIN_2"/>
    <property type="match status" value="1"/>
</dbReference>
<dbReference type="CDD" id="cd00201">
    <property type="entry name" value="WW"/>
    <property type="match status" value="1"/>
</dbReference>
<dbReference type="EMBL" id="CDMY01000379">
    <property type="protein sequence ID" value="CEM07875.1"/>
    <property type="molecule type" value="Genomic_DNA"/>
</dbReference>
<evidence type="ECO:0000313" key="3">
    <source>
        <dbReference type="EMBL" id="CEM07875.1"/>
    </source>
</evidence>
<keyword evidence="4" id="KW-1185">Reference proteome</keyword>
<feature type="compositionally biased region" description="Acidic residues" evidence="1">
    <location>
        <begin position="199"/>
        <end position="214"/>
    </location>
</feature>
<organism evidence="3 4">
    <name type="scientific">Vitrella brassicaformis (strain CCMP3155)</name>
    <dbReference type="NCBI Taxonomy" id="1169540"/>
    <lineage>
        <taxon>Eukaryota</taxon>
        <taxon>Sar</taxon>
        <taxon>Alveolata</taxon>
        <taxon>Colpodellida</taxon>
        <taxon>Vitrellaceae</taxon>
        <taxon>Vitrella</taxon>
    </lineage>
</organism>
<feature type="compositionally biased region" description="Acidic residues" evidence="1">
    <location>
        <begin position="361"/>
        <end position="375"/>
    </location>
</feature>
<gene>
    <name evidence="3" type="ORF">Vbra_3054</name>
</gene>
<evidence type="ECO:0000256" key="1">
    <source>
        <dbReference type="SAM" id="MobiDB-lite"/>
    </source>
</evidence>
<accession>A0A0G4F6W8</accession>